<feature type="compositionally biased region" description="Basic and acidic residues" evidence="1">
    <location>
        <begin position="145"/>
        <end position="168"/>
    </location>
</feature>
<evidence type="ECO:0008006" key="5">
    <source>
        <dbReference type="Google" id="ProtNLM"/>
    </source>
</evidence>
<reference evidence="3" key="1">
    <citation type="submission" date="2021-01" db="UniProtKB">
        <authorList>
            <consortium name="EnsemblMetazoa"/>
        </authorList>
    </citation>
    <scope>IDENTIFICATION</scope>
</reference>
<evidence type="ECO:0000313" key="3">
    <source>
        <dbReference type="EnsemblMetazoa" id="CLYHEMP013845.1"/>
    </source>
</evidence>
<feature type="region of interest" description="Disordered" evidence="1">
    <location>
        <begin position="128"/>
        <end position="246"/>
    </location>
</feature>
<keyword evidence="4" id="KW-1185">Reference proteome</keyword>
<dbReference type="EnsemblMetazoa" id="CLYHEMT013845.1">
    <property type="protein sequence ID" value="CLYHEMP013845.1"/>
    <property type="gene ID" value="CLYHEMG013845"/>
</dbReference>
<dbReference type="AlphaFoldDB" id="A0A7M5WVM0"/>
<keyword evidence="2" id="KW-0732">Signal</keyword>
<feature type="signal peptide" evidence="2">
    <location>
        <begin position="1"/>
        <end position="27"/>
    </location>
</feature>
<sequence length="259" mass="29840">KNFFRFKSTSMMYISLFFCLVIGGAQSLTIRNSWKDNDDKWGPIVDKIEKDNAQVKDSFRETMKKQAEIEAELNELENVFQKDDSKSVKDALEPGKDALKPEKRSSLEGEALMMHLIKEHGETQEEINNGIPHIPTEEDDDAEFHEEHAENVKSKEDSVEGDEKRQIVIDEESEDATDENFAEELENDNEKEEKDEGFSLVNDHNDDEEDHSLNKHNKDESKKDGGEASTEEMIMKLSSEDDKHEREIAQMIEQMKKDA</sequence>
<feature type="chain" id="PRO_5029698960" description="Cnidarian restricted protein" evidence="2">
    <location>
        <begin position="28"/>
        <end position="259"/>
    </location>
</feature>
<accession>A0A7M5WVM0</accession>
<name>A0A7M5WVM0_9CNID</name>
<evidence type="ECO:0000256" key="1">
    <source>
        <dbReference type="SAM" id="MobiDB-lite"/>
    </source>
</evidence>
<evidence type="ECO:0000256" key="2">
    <source>
        <dbReference type="SAM" id="SignalP"/>
    </source>
</evidence>
<feature type="region of interest" description="Disordered" evidence="1">
    <location>
        <begin position="84"/>
        <end position="106"/>
    </location>
</feature>
<feature type="compositionally biased region" description="Acidic residues" evidence="1">
    <location>
        <begin position="169"/>
        <end position="190"/>
    </location>
</feature>
<protein>
    <recommendedName>
        <fullName evidence="5">Cnidarian restricted protein</fullName>
    </recommendedName>
</protein>
<dbReference type="Proteomes" id="UP000594262">
    <property type="component" value="Unplaced"/>
</dbReference>
<organism evidence="3 4">
    <name type="scientific">Clytia hemisphaerica</name>
    <dbReference type="NCBI Taxonomy" id="252671"/>
    <lineage>
        <taxon>Eukaryota</taxon>
        <taxon>Metazoa</taxon>
        <taxon>Cnidaria</taxon>
        <taxon>Hydrozoa</taxon>
        <taxon>Hydroidolina</taxon>
        <taxon>Leptothecata</taxon>
        <taxon>Obeliida</taxon>
        <taxon>Clytiidae</taxon>
        <taxon>Clytia</taxon>
    </lineage>
</organism>
<proteinExistence type="predicted"/>
<evidence type="ECO:0000313" key="4">
    <source>
        <dbReference type="Proteomes" id="UP000594262"/>
    </source>
</evidence>
<feature type="compositionally biased region" description="Basic and acidic residues" evidence="1">
    <location>
        <begin position="211"/>
        <end position="226"/>
    </location>
</feature>